<dbReference type="SUPFAM" id="SSF47616">
    <property type="entry name" value="GST C-terminal domain-like"/>
    <property type="match status" value="1"/>
</dbReference>
<dbReference type="EMBL" id="PJNW01000013">
    <property type="protein sequence ID" value="PKR88298.1"/>
    <property type="molecule type" value="Genomic_DNA"/>
</dbReference>
<dbReference type="CDD" id="cd03205">
    <property type="entry name" value="GST_C_6"/>
    <property type="match status" value="1"/>
</dbReference>
<dbReference type="Pfam" id="PF13409">
    <property type="entry name" value="GST_N_2"/>
    <property type="match status" value="1"/>
</dbReference>
<dbReference type="OrthoDB" id="9795329at2"/>
<keyword evidence="2" id="KW-0808">Transferase</keyword>
<dbReference type="Gene3D" id="3.40.30.10">
    <property type="entry name" value="Glutaredoxin"/>
    <property type="match status" value="1"/>
</dbReference>
<gene>
    <name evidence="2" type="ORF">CXZ10_15915</name>
</gene>
<proteinExistence type="predicted"/>
<dbReference type="AlphaFoldDB" id="A0A2N3LUL8"/>
<dbReference type="InterPro" id="IPR036249">
    <property type="entry name" value="Thioredoxin-like_sf"/>
</dbReference>
<protein>
    <submittedName>
        <fullName evidence="2">Glutathione S-transferase</fullName>
    </submittedName>
</protein>
<dbReference type="GO" id="GO:0016740">
    <property type="term" value="F:transferase activity"/>
    <property type="evidence" value="ECO:0007669"/>
    <property type="project" value="UniProtKB-KW"/>
</dbReference>
<evidence type="ECO:0000313" key="2">
    <source>
        <dbReference type="EMBL" id="PKR88298.1"/>
    </source>
</evidence>
<dbReference type="Proteomes" id="UP000233491">
    <property type="component" value="Unassembled WGS sequence"/>
</dbReference>
<organism evidence="2 3">
    <name type="scientific">Pleomorphomonas diazotrophica</name>
    <dbReference type="NCBI Taxonomy" id="1166257"/>
    <lineage>
        <taxon>Bacteria</taxon>
        <taxon>Pseudomonadati</taxon>
        <taxon>Pseudomonadota</taxon>
        <taxon>Alphaproteobacteria</taxon>
        <taxon>Hyphomicrobiales</taxon>
        <taxon>Pleomorphomonadaceae</taxon>
        <taxon>Pleomorphomonas</taxon>
    </lineage>
</organism>
<accession>A0A2N3LUL8</accession>
<dbReference type="Pfam" id="PF13410">
    <property type="entry name" value="GST_C_2"/>
    <property type="match status" value="1"/>
</dbReference>
<sequence>MILRTSLTSPFGRKPRLAAAVLGLSGRIEVELADFLDETDSLRRQNPLGKIPTLVLADGSTLYDSRVILEYLDHLAGGGRILPSEPAARFAALRLQALGDGILDAGVLRRLETMFRDEPLRSAGWLTYQSGKMSRALDALEVAPPSDSDIFVGEIAVACALGFIDFRLGDDWRSARPRLAGWYERFAARCPGFAETAPR</sequence>
<dbReference type="InterPro" id="IPR036282">
    <property type="entry name" value="Glutathione-S-Trfase_C_sf"/>
</dbReference>
<dbReference type="Gene3D" id="1.20.1050.10">
    <property type="match status" value="1"/>
</dbReference>
<dbReference type="PROSITE" id="PS50404">
    <property type="entry name" value="GST_NTER"/>
    <property type="match status" value="1"/>
</dbReference>
<name>A0A2N3LUL8_9HYPH</name>
<evidence type="ECO:0000259" key="1">
    <source>
        <dbReference type="PROSITE" id="PS50404"/>
    </source>
</evidence>
<reference evidence="2 3" key="1">
    <citation type="submission" date="2017-12" db="EMBL/GenBank/DDBJ databases">
        <title>Anaerobic carbon monoxide metabolism by Pleomorphomonas carboxyditropha sp. nov., a new mesophilic hydrogenogenic carboxidotroph.</title>
        <authorList>
            <person name="Esquivel-Elizondo S."/>
            <person name="Krajmalnik-Brown R."/>
        </authorList>
    </citation>
    <scope>NUCLEOTIDE SEQUENCE [LARGE SCALE GENOMIC DNA]</scope>
    <source>
        <strain evidence="2 3">R5-392</strain>
    </source>
</reference>
<evidence type="ECO:0000313" key="3">
    <source>
        <dbReference type="Proteomes" id="UP000233491"/>
    </source>
</evidence>
<keyword evidence="3" id="KW-1185">Reference proteome</keyword>
<dbReference type="InterPro" id="IPR004045">
    <property type="entry name" value="Glutathione_S-Trfase_N"/>
</dbReference>
<dbReference type="SUPFAM" id="SSF52833">
    <property type="entry name" value="Thioredoxin-like"/>
    <property type="match status" value="1"/>
</dbReference>
<comment type="caution">
    <text evidence="2">The sequence shown here is derived from an EMBL/GenBank/DDBJ whole genome shotgun (WGS) entry which is preliminary data.</text>
</comment>
<feature type="domain" description="GST N-terminal" evidence="1">
    <location>
        <begin position="1"/>
        <end position="80"/>
    </location>
</feature>